<protein>
    <recommendedName>
        <fullName evidence="4">Lecithin:cholesterol acyltransferase family protein</fullName>
    </recommendedName>
</protein>
<feature type="signal peptide" evidence="1">
    <location>
        <begin position="1"/>
        <end position="16"/>
    </location>
</feature>
<dbReference type="InterPro" id="IPR003386">
    <property type="entry name" value="LACT/PDAT_acylTrfase"/>
</dbReference>
<comment type="caution">
    <text evidence="2">The sequence shown here is derived from an EMBL/GenBank/DDBJ whole genome shotgun (WGS) entry which is preliminary data.</text>
</comment>
<keyword evidence="3" id="KW-1185">Reference proteome</keyword>
<accession>A0ABR2KDE2</accession>
<evidence type="ECO:0000313" key="3">
    <source>
        <dbReference type="Proteomes" id="UP001470230"/>
    </source>
</evidence>
<feature type="chain" id="PRO_5045712865" description="Lecithin:cholesterol acyltransferase family protein" evidence="1">
    <location>
        <begin position="17"/>
        <end position="469"/>
    </location>
</feature>
<dbReference type="EMBL" id="JAPFFF010000005">
    <property type="protein sequence ID" value="KAK8889148.1"/>
    <property type="molecule type" value="Genomic_DNA"/>
</dbReference>
<sequence>MFLFLVLALSKKPIILVPGLYGSNLYVSYDKKAQVPWYCPKRMDDELLWIRTKYIIPPFINCIARLTQTQFDNDTQTLRNIPGVNITVKDFGGHASVDYVVKNHGKYNENNHKKPKGILTFFDNFKSMMNHFTERGYKIRRDFFVAPYDWRIAPLFIDDYWMQLRNLIENAYNQANGQKVTFLGFSMGCFMIQQFLASQQLLENSRGKFINGRPLWTSVKDQNVIVTDEWKQKYIEKVIFIAPSFGGTLKTFDGMIRRFSPLIPFYRTEYIADMSTSIPGFYSHWPNLQIFNGLDVVRGPDGRNYTVDQLRDLVFNYSNIRPEYVPIMDIAIDLQRYAPIDIGEKIPLAIIYNSRIQTTTFLDYKNGWDHDPIRITDANGDGSVPARGIRYACQNWNAEKRNLICIDLEKDDPKMFEHGSLPVNPLVLDLIYNATNGNPENGQQQWWTKKGKIDVNMNQFQQKNVFLNF</sequence>
<reference evidence="2 3" key="1">
    <citation type="submission" date="2024-04" db="EMBL/GenBank/DDBJ databases">
        <title>Tritrichomonas musculus Genome.</title>
        <authorList>
            <person name="Alves-Ferreira E."/>
            <person name="Grigg M."/>
            <person name="Lorenzi H."/>
            <person name="Galac M."/>
        </authorList>
    </citation>
    <scope>NUCLEOTIDE SEQUENCE [LARGE SCALE GENOMIC DNA]</scope>
    <source>
        <strain evidence="2 3">EAF2021</strain>
    </source>
</reference>
<dbReference type="SUPFAM" id="SSF53474">
    <property type="entry name" value="alpha/beta-Hydrolases"/>
    <property type="match status" value="1"/>
</dbReference>
<dbReference type="PANTHER" id="PTHR11440">
    <property type="entry name" value="LECITHIN-CHOLESTEROL ACYLTRANSFERASE-RELATED"/>
    <property type="match status" value="1"/>
</dbReference>
<dbReference type="Pfam" id="PF02450">
    <property type="entry name" value="LCAT"/>
    <property type="match status" value="1"/>
</dbReference>
<keyword evidence="1" id="KW-0732">Signal</keyword>
<proteinExistence type="predicted"/>
<dbReference type="Gene3D" id="3.40.50.1820">
    <property type="entry name" value="alpha/beta hydrolase"/>
    <property type="match status" value="1"/>
</dbReference>
<evidence type="ECO:0000313" key="2">
    <source>
        <dbReference type="EMBL" id="KAK8889148.1"/>
    </source>
</evidence>
<dbReference type="InterPro" id="IPR029058">
    <property type="entry name" value="AB_hydrolase_fold"/>
</dbReference>
<gene>
    <name evidence="2" type="ORF">M9Y10_033892</name>
</gene>
<evidence type="ECO:0008006" key="4">
    <source>
        <dbReference type="Google" id="ProtNLM"/>
    </source>
</evidence>
<dbReference type="Proteomes" id="UP001470230">
    <property type="component" value="Unassembled WGS sequence"/>
</dbReference>
<name>A0ABR2KDE2_9EUKA</name>
<evidence type="ECO:0000256" key="1">
    <source>
        <dbReference type="SAM" id="SignalP"/>
    </source>
</evidence>
<organism evidence="2 3">
    <name type="scientific">Tritrichomonas musculus</name>
    <dbReference type="NCBI Taxonomy" id="1915356"/>
    <lineage>
        <taxon>Eukaryota</taxon>
        <taxon>Metamonada</taxon>
        <taxon>Parabasalia</taxon>
        <taxon>Tritrichomonadida</taxon>
        <taxon>Tritrichomonadidae</taxon>
        <taxon>Tritrichomonas</taxon>
    </lineage>
</organism>